<name>A0A7S4B525_CHRCT</name>
<dbReference type="PANTHER" id="PTHR16441">
    <property type="entry name" value="FIDIPIDINE"/>
    <property type="match status" value="1"/>
</dbReference>
<gene>
    <name evidence="3" type="ORF">PCAR00345_LOCUS5797</name>
</gene>
<feature type="region of interest" description="Disordered" evidence="1">
    <location>
        <begin position="113"/>
        <end position="132"/>
    </location>
</feature>
<dbReference type="EMBL" id="HBIZ01009831">
    <property type="protein sequence ID" value="CAE0753210.1"/>
    <property type="molecule type" value="Transcribed_RNA"/>
</dbReference>
<organism evidence="3">
    <name type="scientific">Chrysotila carterae</name>
    <name type="common">Marine alga</name>
    <name type="synonym">Syracosphaera carterae</name>
    <dbReference type="NCBI Taxonomy" id="13221"/>
    <lineage>
        <taxon>Eukaryota</taxon>
        <taxon>Haptista</taxon>
        <taxon>Haptophyta</taxon>
        <taxon>Prymnesiophyceae</taxon>
        <taxon>Isochrysidales</taxon>
        <taxon>Isochrysidaceae</taxon>
        <taxon>Chrysotila</taxon>
    </lineage>
</organism>
<evidence type="ECO:0000313" key="3">
    <source>
        <dbReference type="EMBL" id="CAE0753210.1"/>
    </source>
</evidence>
<dbReference type="InterPro" id="IPR019159">
    <property type="entry name" value="CCDC93_CC"/>
</dbReference>
<reference evidence="3" key="1">
    <citation type="submission" date="2021-01" db="EMBL/GenBank/DDBJ databases">
        <authorList>
            <person name="Corre E."/>
            <person name="Pelletier E."/>
            <person name="Niang G."/>
            <person name="Scheremetjew M."/>
            <person name="Finn R."/>
            <person name="Kale V."/>
            <person name="Holt S."/>
            <person name="Cochrane G."/>
            <person name="Meng A."/>
            <person name="Brown T."/>
            <person name="Cohen L."/>
        </authorList>
    </citation>
    <scope>NUCLEOTIDE SEQUENCE</scope>
    <source>
        <strain evidence="3">CCMP645</strain>
    </source>
</reference>
<dbReference type="PANTHER" id="PTHR16441:SF0">
    <property type="entry name" value="COILED-COIL DOMAIN-CONTAINING PROTEIN 93"/>
    <property type="match status" value="1"/>
</dbReference>
<feature type="domain" description="CCDC93 coiled-coil" evidence="2">
    <location>
        <begin position="10"/>
        <end position="302"/>
    </location>
</feature>
<evidence type="ECO:0000259" key="2">
    <source>
        <dbReference type="Pfam" id="PF09762"/>
    </source>
</evidence>
<accession>A0A7S4B525</accession>
<protein>
    <recommendedName>
        <fullName evidence="2">CCDC93 coiled-coil domain-containing protein</fullName>
    </recommendedName>
</protein>
<sequence>MAQVRRLRAERALAEKQLQRERAALQAESERASLLRSEQTSAAESLSLEQQALDEARGRVEALSAEAAALAAQVESASGEIGPTERLLAEHAALKRAQADFKKECAAELKRLQQERRRQTEESTDEADVSDQEAELSRLLEAESARLIALKQQLAQRSREAGALQRRVDERPSRAELMQFERRYRELYRQLASKSEETKKYFSSFNALEEERGYLHKEVSLINSIHDNFAKAGAAPKDKLVESIEGLVQSVQVSLEKVQQRLRDDLRSKDVLQQQYDEMVDKQRKYYKLVREFQEEAQKLDQTFPP</sequence>
<dbReference type="InterPro" id="IPR039116">
    <property type="entry name" value="CCDC93"/>
</dbReference>
<feature type="compositionally biased region" description="Acidic residues" evidence="1">
    <location>
        <begin position="122"/>
        <end position="132"/>
    </location>
</feature>
<dbReference type="AlphaFoldDB" id="A0A7S4B525"/>
<dbReference type="Pfam" id="PF09762">
    <property type="entry name" value="CCDC93_CC"/>
    <property type="match status" value="1"/>
</dbReference>
<proteinExistence type="predicted"/>
<evidence type="ECO:0000256" key="1">
    <source>
        <dbReference type="SAM" id="MobiDB-lite"/>
    </source>
</evidence>
<dbReference type="GO" id="GO:0006893">
    <property type="term" value="P:Golgi to plasma membrane transport"/>
    <property type="evidence" value="ECO:0007669"/>
    <property type="project" value="TreeGrafter"/>
</dbReference>